<dbReference type="PANTHER" id="PTHR22648:SF0">
    <property type="entry name" value="TRANSCRIPTION TERMINATION_ANTITERMINATION PROTEIN NUSA"/>
    <property type="match status" value="1"/>
</dbReference>
<dbReference type="InterPro" id="IPR010213">
    <property type="entry name" value="TF_NusA"/>
</dbReference>
<keyword evidence="6 7" id="KW-0804">Transcription</keyword>
<dbReference type="InterPro" id="IPR009019">
    <property type="entry name" value="KH_sf_prok-type"/>
</dbReference>
<dbReference type="InterPro" id="IPR015946">
    <property type="entry name" value="KH_dom-like_a/b"/>
</dbReference>
<dbReference type="HAMAP" id="MF_00945_B">
    <property type="entry name" value="NusA_B"/>
    <property type="match status" value="1"/>
</dbReference>
<evidence type="ECO:0000256" key="7">
    <source>
        <dbReference type="HAMAP-Rule" id="MF_00945"/>
    </source>
</evidence>
<dbReference type="GO" id="GO:0003700">
    <property type="term" value="F:DNA-binding transcription factor activity"/>
    <property type="evidence" value="ECO:0007669"/>
    <property type="project" value="InterPro"/>
</dbReference>
<dbReference type="PANTHER" id="PTHR22648">
    <property type="entry name" value="TRANSCRIPTION TERMINATION FACTOR NUSA"/>
    <property type="match status" value="1"/>
</dbReference>
<dbReference type="CDD" id="cd04455">
    <property type="entry name" value="S1_NusA"/>
    <property type="match status" value="1"/>
</dbReference>
<evidence type="ECO:0000256" key="1">
    <source>
        <dbReference type="ARBA" id="ARBA00022472"/>
    </source>
</evidence>
<dbReference type="Gene3D" id="3.30.1480.10">
    <property type="entry name" value="NusA, N-terminal domain"/>
    <property type="match status" value="1"/>
</dbReference>
<dbReference type="CDD" id="cd22529">
    <property type="entry name" value="KH-II_NusA_rpt2"/>
    <property type="match status" value="1"/>
</dbReference>
<dbReference type="EMBL" id="PEVG01000025">
    <property type="protein sequence ID" value="PIU99493.1"/>
    <property type="molecule type" value="Genomic_DNA"/>
</dbReference>
<dbReference type="SUPFAM" id="SSF69705">
    <property type="entry name" value="Transcription factor NusA, N-terminal domain"/>
    <property type="match status" value="1"/>
</dbReference>
<keyword evidence="3 7" id="KW-0889">Transcription antitermination</keyword>
<dbReference type="FunFam" id="3.30.300.20:FF:000002">
    <property type="entry name" value="Transcription termination/antitermination protein NusA"/>
    <property type="match status" value="1"/>
</dbReference>
<evidence type="ECO:0000256" key="6">
    <source>
        <dbReference type="ARBA" id="ARBA00023163"/>
    </source>
</evidence>
<dbReference type="InterPro" id="IPR058582">
    <property type="entry name" value="KH_NusA_2nd"/>
</dbReference>
<comment type="subcellular location">
    <subcellularLocation>
        <location evidence="7">Cytoplasm</location>
    </subcellularLocation>
</comment>
<dbReference type="SUPFAM" id="SSF54814">
    <property type="entry name" value="Prokaryotic type KH domain (KH-domain type II)"/>
    <property type="match status" value="2"/>
</dbReference>
<sequence>MDLRAFRSALEQLEVERGIPKQKIIETIELALAAAYKRDYGKKGQIIKAEFDPENGKLKFFQIKIVVDESMLKEEVPALAEGKIGVPTSDAPTASIGDRSVEKEESEEDELGPRKVRFNPERHIIVEEARKIKKGVKPSEELVFPLEAKEDYGRIAAQTAKQVIIQRIREAERESVFDEFKGKQGKIISGIVQRIEAGNVFIDLGRTTAILPREEQIRGERYRLGERVKALLFLVEQSQKGINLYLSRSHPRFLTKLFEMEVPEITNGTVEIKAVAREAGSRAKIAVVSNQESIDPIGSCVGQKGVRVGTVISELGGEKIDIIEWAEQPNVFIANALSPAKILEVETKAKTKDAKITVAEEQVSLAIGKGGQNVRLAAKITGWKLDIRSRLGESIATATEQGEVSGEGIQT</sequence>
<dbReference type="PROSITE" id="PS50126">
    <property type="entry name" value="S1"/>
    <property type="match status" value="1"/>
</dbReference>
<dbReference type="FunFam" id="3.30.300.20:FF:000005">
    <property type="entry name" value="Transcription termination/antitermination protein NusA"/>
    <property type="match status" value="1"/>
</dbReference>
<dbReference type="InterPro" id="IPR012340">
    <property type="entry name" value="NA-bd_OB-fold"/>
</dbReference>
<dbReference type="Gene3D" id="3.30.300.20">
    <property type="match status" value="2"/>
</dbReference>
<evidence type="ECO:0000256" key="8">
    <source>
        <dbReference type="SAM" id="MobiDB-lite"/>
    </source>
</evidence>
<protein>
    <recommendedName>
        <fullName evidence="7">Transcription termination/antitermination protein NusA</fullName>
    </recommendedName>
</protein>
<evidence type="ECO:0000256" key="5">
    <source>
        <dbReference type="ARBA" id="ARBA00023015"/>
    </source>
</evidence>
<comment type="similarity">
    <text evidence="7">Belongs to the NusA family.</text>
</comment>
<dbReference type="Proteomes" id="UP000228561">
    <property type="component" value="Unassembled WGS sequence"/>
</dbReference>
<evidence type="ECO:0000256" key="3">
    <source>
        <dbReference type="ARBA" id="ARBA00022814"/>
    </source>
</evidence>
<evidence type="ECO:0000313" key="10">
    <source>
        <dbReference type="EMBL" id="PIU99493.1"/>
    </source>
</evidence>
<dbReference type="CDD" id="cd02134">
    <property type="entry name" value="KH-II_NusA_rpt1"/>
    <property type="match status" value="1"/>
</dbReference>
<evidence type="ECO:0000313" key="11">
    <source>
        <dbReference type="Proteomes" id="UP000228561"/>
    </source>
</evidence>
<evidence type="ECO:0000256" key="4">
    <source>
        <dbReference type="ARBA" id="ARBA00022884"/>
    </source>
</evidence>
<comment type="caution">
    <text evidence="10">The sequence shown here is derived from an EMBL/GenBank/DDBJ whole genome shotgun (WGS) entry which is preliminary data.</text>
</comment>
<feature type="domain" description="S1 motif" evidence="9">
    <location>
        <begin position="185"/>
        <end position="247"/>
    </location>
</feature>
<keyword evidence="2 7" id="KW-0963">Cytoplasm</keyword>
<keyword evidence="4 7" id="KW-0694">RNA-binding</keyword>
<accession>A0A2M7B8T4</accession>
<organism evidence="10 11">
    <name type="scientific">Candidatus Tagabacteria bacterium CG03_land_8_20_14_0_80_41_22</name>
    <dbReference type="NCBI Taxonomy" id="1975020"/>
    <lineage>
        <taxon>Bacteria</taxon>
        <taxon>Candidatus Tagaibacteriota</taxon>
    </lineage>
</organism>
<keyword evidence="1 7" id="KW-0806">Transcription termination</keyword>
<dbReference type="AlphaFoldDB" id="A0A2M7B8T4"/>
<evidence type="ECO:0000256" key="2">
    <source>
        <dbReference type="ARBA" id="ARBA00022490"/>
    </source>
</evidence>
<dbReference type="InterPro" id="IPR036555">
    <property type="entry name" value="NusA_N_sf"/>
</dbReference>
<dbReference type="SUPFAM" id="SSF50249">
    <property type="entry name" value="Nucleic acid-binding proteins"/>
    <property type="match status" value="1"/>
</dbReference>
<evidence type="ECO:0000259" key="9">
    <source>
        <dbReference type="PROSITE" id="PS50126"/>
    </source>
</evidence>
<dbReference type="Pfam" id="PF00575">
    <property type="entry name" value="S1"/>
    <property type="match status" value="1"/>
</dbReference>
<dbReference type="GO" id="GO:0031564">
    <property type="term" value="P:transcription antitermination"/>
    <property type="evidence" value="ECO:0007669"/>
    <property type="project" value="UniProtKB-UniRule"/>
</dbReference>
<dbReference type="PROSITE" id="PS50084">
    <property type="entry name" value="KH_TYPE_1"/>
    <property type="match status" value="1"/>
</dbReference>
<gene>
    <name evidence="7 10" type="primary">nusA</name>
    <name evidence="10" type="ORF">COS58_02060</name>
</gene>
<reference evidence="11" key="1">
    <citation type="submission" date="2017-09" db="EMBL/GenBank/DDBJ databases">
        <title>Depth-based differentiation of microbial function through sediment-hosted aquifers and enrichment of novel symbionts in the deep terrestrial subsurface.</title>
        <authorList>
            <person name="Probst A.J."/>
            <person name="Ladd B."/>
            <person name="Jarett J.K."/>
            <person name="Geller-Mcgrath D.E."/>
            <person name="Sieber C.M.K."/>
            <person name="Emerson J.B."/>
            <person name="Anantharaman K."/>
            <person name="Thomas B.C."/>
            <person name="Malmstrom R."/>
            <person name="Stieglmeier M."/>
            <person name="Klingl A."/>
            <person name="Woyke T."/>
            <person name="Ryan C.M."/>
            <person name="Banfield J.F."/>
        </authorList>
    </citation>
    <scope>NUCLEOTIDE SEQUENCE [LARGE SCALE GENOMIC DNA]</scope>
</reference>
<dbReference type="GO" id="GO:0006353">
    <property type="term" value="P:DNA-templated transcription termination"/>
    <property type="evidence" value="ECO:0007669"/>
    <property type="project" value="UniProtKB-UniRule"/>
</dbReference>
<comment type="subunit">
    <text evidence="7">Monomer. Binds directly to the core enzyme of the DNA-dependent RNA polymerase and to nascent RNA.</text>
</comment>
<feature type="region of interest" description="Disordered" evidence="8">
    <location>
        <begin position="84"/>
        <end position="112"/>
    </location>
</feature>
<dbReference type="GO" id="GO:0005829">
    <property type="term" value="C:cytosol"/>
    <property type="evidence" value="ECO:0007669"/>
    <property type="project" value="TreeGrafter"/>
</dbReference>
<proteinExistence type="inferred from homology"/>
<dbReference type="InterPro" id="IPR025249">
    <property type="entry name" value="TF_NusA_KH_1st"/>
</dbReference>
<dbReference type="InterPro" id="IPR030842">
    <property type="entry name" value="TF_NusA_bacterial"/>
</dbReference>
<dbReference type="Pfam" id="PF26594">
    <property type="entry name" value="KH_NusA_2nd"/>
    <property type="match status" value="1"/>
</dbReference>
<comment type="function">
    <text evidence="7">Participates in both transcription termination and antitermination.</text>
</comment>
<dbReference type="InterPro" id="IPR013735">
    <property type="entry name" value="TF_NusA_N"/>
</dbReference>
<dbReference type="InterPro" id="IPR003029">
    <property type="entry name" value="S1_domain"/>
</dbReference>
<dbReference type="SMART" id="SM00316">
    <property type="entry name" value="S1"/>
    <property type="match status" value="1"/>
</dbReference>
<dbReference type="Pfam" id="PF08529">
    <property type="entry name" value="NusA_N"/>
    <property type="match status" value="1"/>
</dbReference>
<dbReference type="NCBIfam" id="TIGR01953">
    <property type="entry name" value="NusA"/>
    <property type="match status" value="1"/>
</dbReference>
<name>A0A2M7B8T4_9BACT</name>
<keyword evidence="5 7" id="KW-0805">Transcription regulation</keyword>
<dbReference type="GO" id="GO:0003723">
    <property type="term" value="F:RNA binding"/>
    <property type="evidence" value="ECO:0007669"/>
    <property type="project" value="UniProtKB-UniRule"/>
</dbReference>
<dbReference type="Pfam" id="PF13184">
    <property type="entry name" value="KH_NusA_1st"/>
    <property type="match status" value="1"/>
</dbReference>
<dbReference type="Gene3D" id="2.40.50.140">
    <property type="entry name" value="Nucleic acid-binding proteins"/>
    <property type="match status" value="1"/>
</dbReference>